<evidence type="ECO:0000313" key="5">
    <source>
        <dbReference type="WBParaSite" id="SBAD_0000557401-mRNA-1"/>
    </source>
</evidence>
<dbReference type="PANTHER" id="PTHR22938">
    <property type="entry name" value="ZINC FINGER PROTEIN 598"/>
    <property type="match status" value="1"/>
</dbReference>
<dbReference type="InterPro" id="IPR013087">
    <property type="entry name" value="Znf_C2H2_type"/>
</dbReference>
<sequence length="202" mass="23711">MGEVHHASKAKRRVCDICCHAANTFCIGECNHPICFVCGTRIRVVCENSEYTVSISRTRLKFMPLRSCWQTCANTAEIGTTVVYFVAYIFTTLFSKEFKNFKDLERHLHRIHQLSFCDICVKNLKLFPRERKCYTYRDLARHRRAGDPDDSSHKGHPRCEFCDERFMDDDQLFRHLRINHFMCHFCDADGYNQPCYPSVSGF</sequence>
<reference evidence="5" key="1">
    <citation type="submission" date="2016-06" db="UniProtKB">
        <authorList>
            <consortium name="WormBaseParasite"/>
        </authorList>
    </citation>
    <scope>IDENTIFICATION</scope>
</reference>
<keyword evidence="4" id="KW-1185">Reference proteome</keyword>
<keyword evidence="1" id="KW-0862">Zinc</keyword>
<feature type="domain" description="C2H2-type" evidence="2">
    <location>
        <begin position="157"/>
        <end position="180"/>
    </location>
</feature>
<dbReference type="WBParaSite" id="SBAD_0000557401-mRNA-1">
    <property type="protein sequence ID" value="SBAD_0000557401-mRNA-1"/>
    <property type="gene ID" value="SBAD_0000557401"/>
</dbReference>
<dbReference type="PROSITE" id="PS50157">
    <property type="entry name" value="ZINC_FINGER_C2H2_2"/>
    <property type="match status" value="1"/>
</dbReference>
<dbReference type="Proteomes" id="UP000270296">
    <property type="component" value="Unassembled WGS sequence"/>
</dbReference>
<evidence type="ECO:0000256" key="1">
    <source>
        <dbReference type="PROSITE-ProRule" id="PRU00042"/>
    </source>
</evidence>
<dbReference type="PANTHER" id="PTHR22938:SF0">
    <property type="entry name" value="E3 UBIQUITIN-PROTEIN LIGASE ZNF598"/>
    <property type="match status" value="1"/>
</dbReference>
<dbReference type="EMBL" id="UZAM01008938">
    <property type="protein sequence ID" value="VDP07025.1"/>
    <property type="molecule type" value="Genomic_DNA"/>
</dbReference>
<evidence type="ECO:0000313" key="3">
    <source>
        <dbReference type="EMBL" id="VDP07025.1"/>
    </source>
</evidence>
<dbReference type="PROSITE" id="PS00028">
    <property type="entry name" value="ZINC_FINGER_C2H2_1"/>
    <property type="match status" value="1"/>
</dbReference>
<dbReference type="GO" id="GO:0043022">
    <property type="term" value="F:ribosome binding"/>
    <property type="evidence" value="ECO:0007669"/>
    <property type="project" value="TreeGrafter"/>
</dbReference>
<dbReference type="GO" id="GO:0072344">
    <property type="term" value="P:rescue of stalled ribosome"/>
    <property type="evidence" value="ECO:0007669"/>
    <property type="project" value="InterPro"/>
</dbReference>
<dbReference type="GO" id="GO:0061630">
    <property type="term" value="F:ubiquitin protein ligase activity"/>
    <property type="evidence" value="ECO:0007669"/>
    <property type="project" value="InterPro"/>
</dbReference>
<keyword evidence="1" id="KW-0863">Zinc-finger</keyword>
<keyword evidence="1" id="KW-0479">Metal-binding</keyword>
<evidence type="ECO:0000313" key="4">
    <source>
        <dbReference type="Proteomes" id="UP000270296"/>
    </source>
</evidence>
<dbReference type="GO" id="GO:0016567">
    <property type="term" value="P:protein ubiquitination"/>
    <property type="evidence" value="ECO:0007669"/>
    <property type="project" value="TreeGrafter"/>
</dbReference>
<name>A0A183IP11_9BILA</name>
<dbReference type="InterPro" id="IPR044288">
    <property type="entry name" value="ZNF598/HEL2"/>
</dbReference>
<evidence type="ECO:0000259" key="2">
    <source>
        <dbReference type="PROSITE" id="PS50157"/>
    </source>
</evidence>
<gene>
    <name evidence="3" type="ORF">SBAD_LOCUS5358</name>
</gene>
<accession>A0A183IP11</accession>
<dbReference type="GO" id="GO:0008270">
    <property type="term" value="F:zinc ion binding"/>
    <property type="evidence" value="ECO:0007669"/>
    <property type="project" value="UniProtKB-KW"/>
</dbReference>
<dbReference type="Pfam" id="PF25447">
    <property type="entry name" value="RING_ZNF598"/>
    <property type="match status" value="1"/>
</dbReference>
<proteinExistence type="predicted"/>
<dbReference type="OrthoDB" id="3838338at2759"/>
<reference evidence="3 4" key="2">
    <citation type="submission" date="2018-11" db="EMBL/GenBank/DDBJ databases">
        <authorList>
            <consortium name="Pathogen Informatics"/>
        </authorList>
    </citation>
    <scope>NUCLEOTIDE SEQUENCE [LARGE SCALE GENOMIC DNA]</scope>
</reference>
<organism evidence="5">
    <name type="scientific">Soboliphyme baturini</name>
    <dbReference type="NCBI Taxonomy" id="241478"/>
    <lineage>
        <taxon>Eukaryota</taxon>
        <taxon>Metazoa</taxon>
        <taxon>Ecdysozoa</taxon>
        <taxon>Nematoda</taxon>
        <taxon>Enoplea</taxon>
        <taxon>Dorylaimia</taxon>
        <taxon>Dioctophymatida</taxon>
        <taxon>Dioctophymatoidea</taxon>
        <taxon>Soboliphymatidae</taxon>
        <taxon>Soboliphyme</taxon>
    </lineage>
</organism>
<dbReference type="AlphaFoldDB" id="A0A183IP11"/>
<protein>
    <submittedName>
        <fullName evidence="5">C2H2-type domain-containing protein</fullName>
    </submittedName>
</protein>